<proteinExistence type="predicted"/>
<accession>A0A199P759</accession>
<organism evidence="1 2">
    <name type="scientific">Xanthomonas graminis pv. poae</name>
    <dbReference type="NCBI Taxonomy" id="227946"/>
    <lineage>
        <taxon>Bacteria</taxon>
        <taxon>Pseudomonadati</taxon>
        <taxon>Pseudomonadota</taxon>
        <taxon>Gammaproteobacteria</taxon>
        <taxon>Lysobacterales</taxon>
        <taxon>Lysobacteraceae</taxon>
        <taxon>Xanthomonas</taxon>
        <taxon>Xanthomonas translucens group</taxon>
        <taxon>Xanthomonas graminis</taxon>
    </lineage>
</organism>
<dbReference type="Proteomes" id="UP000093858">
    <property type="component" value="Unassembled WGS sequence"/>
</dbReference>
<protein>
    <submittedName>
        <fullName evidence="1">Uncharacterized protein</fullName>
    </submittedName>
</protein>
<dbReference type="AlphaFoldDB" id="A0A199P759"/>
<name>A0A199P759_9XANT</name>
<sequence length="64" mass="6785">MLYVATVSNEAKAMRYIPVRNAPSEETELGAWRGLKKPLRVSADGTENGVATPLAFSVHLVGGG</sequence>
<reference evidence="1 2" key="1">
    <citation type="submission" date="2016-04" db="EMBL/GenBank/DDBJ databases">
        <title>Xanthomonas translucens phylogeny.</title>
        <authorList>
            <person name="Langlois P."/>
        </authorList>
    </citation>
    <scope>NUCLEOTIDE SEQUENCE [LARGE SCALE GENOMIC DNA]</scope>
    <source>
        <strain evidence="1 2">B99</strain>
    </source>
</reference>
<dbReference type="EMBL" id="LWSU01000061">
    <property type="protein sequence ID" value="OAX56830.1"/>
    <property type="molecule type" value="Genomic_DNA"/>
</dbReference>
<evidence type="ECO:0000313" key="1">
    <source>
        <dbReference type="EMBL" id="OAX56830.1"/>
    </source>
</evidence>
<comment type="caution">
    <text evidence="1">The sequence shown here is derived from an EMBL/GenBank/DDBJ whole genome shotgun (WGS) entry which is preliminary data.</text>
</comment>
<gene>
    <name evidence="1" type="ORF">A6R73_12495</name>
</gene>
<evidence type="ECO:0000313" key="2">
    <source>
        <dbReference type="Proteomes" id="UP000093858"/>
    </source>
</evidence>
<dbReference type="RefSeq" id="WP_064538674.1">
    <property type="nucleotide sequence ID" value="NZ_LWSU01000061.1"/>
</dbReference>